<protein>
    <submittedName>
        <fullName evidence="1">Uncharacterized protein</fullName>
    </submittedName>
</protein>
<dbReference type="RefSeq" id="WP_021031795.1">
    <property type="nucleotide sequence ID" value="NZ_AFNV02000022.1"/>
</dbReference>
<dbReference type="OrthoDB" id="9095855at2"/>
<dbReference type="AlphaFoldDB" id="U2FPS0"/>
<sequence length="85" mass="9299">MAKAPESYSFNPFEILTLMVKEADIHEGKWMLKLDFDVKGGNFAIEGEDPTPGTVVMVKSLTLARDDDDSDAPLSVDAAEINPRS</sequence>
<dbReference type="EMBL" id="AFNV02000022">
    <property type="protein sequence ID" value="ERJ18149.1"/>
    <property type="molecule type" value="Genomic_DNA"/>
</dbReference>
<organism evidence="1 2">
    <name type="scientific">Salinisphaera shabanensis E1L3A</name>
    <dbReference type="NCBI Taxonomy" id="1033802"/>
    <lineage>
        <taxon>Bacteria</taxon>
        <taxon>Pseudomonadati</taxon>
        <taxon>Pseudomonadota</taxon>
        <taxon>Gammaproteobacteria</taxon>
        <taxon>Salinisphaerales</taxon>
        <taxon>Salinisphaeraceae</taxon>
        <taxon>Salinisphaera</taxon>
    </lineage>
</organism>
<reference evidence="1 2" key="1">
    <citation type="journal article" date="2011" name="J. Bacteriol.">
        <title>Genome sequence of Salinisphaera shabanensis, a gammaproteobacterium from the harsh, variable environment of the brine-seawater interface of the Shaban Deep in the Red Sea.</title>
        <authorList>
            <person name="Antunes A."/>
            <person name="Alam I."/>
            <person name="Bajic V.B."/>
            <person name="Stingl U."/>
        </authorList>
    </citation>
    <scope>NUCLEOTIDE SEQUENCE [LARGE SCALE GENOMIC DNA]</scope>
    <source>
        <strain evidence="1 2">E1L3A</strain>
    </source>
</reference>
<proteinExistence type="predicted"/>
<accession>U2FPS0</accession>
<keyword evidence="2" id="KW-1185">Reference proteome</keyword>
<reference evidence="1 2" key="2">
    <citation type="journal article" date="2013" name="PLoS ONE">
        <title>INDIGO - INtegrated Data Warehouse of MIcrobial GenOmes with Examples from the Red Sea Extremophiles.</title>
        <authorList>
            <person name="Alam I."/>
            <person name="Antunes A."/>
            <person name="Kamau A.A."/>
            <person name="Ba Alawi W."/>
            <person name="Kalkatawi M."/>
            <person name="Stingl U."/>
            <person name="Bajic V.B."/>
        </authorList>
    </citation>
    <scope>NUCLEOTIDE SEQUENCE [LARGE SCALE GENOMIC DNA]</scope>
    <source>
        <strain evidence="1 2">E1L3A</strain>
    </source>
</reference>
<name>U2FPS0_9GAMM</name>
<dbReference type="Proteomes" id="UP000006242">
    <property type="component" value="Unassembled WGS sequence"/>
</dbReference>
<gene>
    <name evidence="1" type="ORF">SSPSH_002926</name>
</gene>
<evidence type="ECO:0000313" key="1">
    <source>
        <dbReference type="EMBL" id="ERJ18149.1"/>
    </source>
</evidence>
<comment type="caution">
    <text evidence="1">The sequence shown here is derived from an EMBL/GenBank/DDBJ whole genome shotgun (WGS) entry which is preliminary data.</text>
</comment>
<evidence type="ECO:0000313" key="2">
    <source>
        <dbReference type="Proteomes" id="UP000006242"/>
    </source>
</evidence>